<dbReference type="EMBL" id="JAHLQT010002318">
    <property type="protein sequence ID" value="KAG7177397.1"/>
    <property type="molecule type" value="Genomic_DNA"/>
</dbReference>
<dbReference type="Pfam" id="PF01137">
    <property type="entry name" value="RTC"/>
    <property type="match status" value="1"/>
</dbReference>
<dbReference type="InterPro" id="IPR013792">
    <property type="entry name" value="RNA3'P_cycl/enolpyr_Trfase_a/b"/>
</dbReference>
<dbReference type="Proteomes" id="UP000747542">
    <property type="component" value="Unassembled WGS sequence"/>
</dbReference>
<dbReference type="SUPFAM" id="SSF55205">
    <property type="entry name" value="EPT/RTPC-like"/>
    <property type="match status" value="1"/>
</dbReference>
<dbReference type="Gene3D" id="3.65.10.20">
    <property type="entry name" value="RNA 3'-terminal phosphate cyclase domain"/>
    <property type="match status" value="1"/>
</dbReference>
<feature type="domain" description="RNA 3'-terminal phosphate cyclase insert" evidence="2">
    <location>
        <begin position="81"/>
        <end position="134"/>
    </location>
</feature>
<dbReference type="Pfam" id="PF05189">
    <property type="entry name" value="RTC_insert"/>
    <property type="match status" value="1"/>
</dbReference>
<gene>
    <name evidence="3" type="primary">Rtc1-L3</name>
    <name evidence="3" type="ORF">Hamer_G016684</name>
</gene>
<organism evidence="3 4">
    <name type="scientific">Homarus americanus</name>
    <name type="common">American lobster</name>
    <dbReference type="NCBI Taxonomy" id="6706"/>
    <lineage>
        <taxon>Eukaryota</taxon>
        <taxon>Metazoa</taxon>
        <taxon>Ecdysozoa</taxon>
        <taxon>Arthropoda</taxon>
        <taxon>Crustacea</taxon>
        <taxon>Multicrustacea</taxon>
        <taxon>Malacostraca</taxon>
        <taxon>Eumalacostraca</taxon>
        <taxon>Eucarida</taxon>
        <taxon>Decapoda</taxon>
        <taxon>Pleocyemata</taxon>
        <taxon>Astacidea</taxon>
        <taxon>Nephropoidea</taxon>
        <taxon>Nephropidae</taxon>
        <taxon>Homarus</taxon>
    </lineage>
</organism>
<comment type="caution">
    <text evidence="3">The sequence shown here is derived from an EMBL/GenBank/DDBJ whole genome shotgun (WGS) entry which is preliminary data.</text>
</comment>
<proteinExistence type="predicted"/>
<dbReference type="InterPro" id="IPR013791">
    <property type="entry name" value="RNA3'-term_phos_cycl_insert"/>
</dbReference>
<sequence>MLAPFCKIPLNITMKGVTNNKLDPSVDMIRSTLLPVLKKFLVVDDGLSLKMIKRGLPPSGGGVVTFTCPVRRTLKPFQWEESGKIKRIRGVAYTSRVTPTVANRMLDAAKGEFLKFLTDVYLAVDNAKGSSPGSDTMKSKLAPKQELFAPLASSFAFSVESLITTEQVLVSLQLSTGIALMLSQHFLQQQQL</sequence>
<accession>A0A8J5NCR7</accession>
<dbReference type="InterPro" id="IPR020719">
    <property type="entry name" value="RNA3'_term_phos_cycl-like_CS"/>
</dbReference>
<evidence type="ECO:0000259" key="2">
    <source>
        <dbReference type="Pfam" id="PF05189"/>
    </source>
</evidence>
<dbReference type="GO" id="GO:0004521">
    <property type="term" value="F:RNA endonuclease activity"/>
    <property type="evidence" value="ECO:0007669"/>
    <property type="project" value="TreeGrafter"/>
</dbReference>
<evidence type="ECO:0000313" key="3">
    <source>
        <dbReference type="EMBL" id="KAG7177397.1"/>
    </source>
</evidence>
<dbReference type="InterPro" id="IPR000228">
    <property type="entry name" value="RNA3'_term_phos_cyc"/>
</dbReference>
<feature type="domain" description="RNA 3'-terminal phosphate cyclase" evidence="1">
    <location>
        <begin position="2"/>
        <end position="135"/>
    </location>
</feature>
<evidence type="ECO:0000259" key="1">
    <source>
        <dbReference type="Pfam" id="PF01137"/>
    </source>
</evidence>
<dbReference type="PROSITE" id="PS01287">
    <property type="entry name" value="RTC"/>
    <property type="match status" value="1"/>
</dbReference>
<evidence type="ECO:0000313" key="4">
    <source>
        <dbReference type="Proteomes" id="UP000747542"/>
    </source>
</evidence>
<keyword evidence="4" id="KW-1185">Reference proteome</keyword>
<dbReference type="AlphaFoldDB" id="A0A8J5NCR7"/>
<dbReference type="PANTHER" id="PTHR11096">
    <property type="entry name" value="RNA 3' TERMINAL PHOSPHATE CYCLASE"/>
    <property type="match status" value="1"/>
</dbReference>
<dbReference type="InterPro" id="IPR023797">
    <property type="entry name" value="RNA3'_phos_cyclase_dom"/>
</dbReference>
<reference evidence="3" key="1">
    <citation type="journal article" date="2021" name="Sci. Adv.">
        <title>The American lobster genome reveals insights on longevity, neural, and immune adaptations.</title>
        <authorList>
            <person name="Polinski J.M."/>
            <person name="Zimin A.V."/>
            <person name="Clark K.F."/>
            <person name="Kohn A.B."/>
            <person name="Sadowski N."/>
            <person name="Timp W."/>
            <person name="Ptitsyn A."/>
            <person name="Khanna P."/>
            <person name="Romanova D.Y."/>
            <person name="Williams P."/>
            <person name="Greenwood S.J."/>
            <person name="Moroz L.L."/>
            <person name="Walt D.R."/>
            <person name="Bodnar A.G."/>
        </authorList>
    </citation>
    <scope>NUCLEOTIDE SEQUENCE</scope>
    <source>
        <strain evidence="3">GMGI-L3</strain>
    </source>
</reference>
<dbReference type="PANTHER" id="PTHR11096:SF1">
    <property type="entry name" value="RNA 3'-TERMINAL PHOSPHATE CYCLASE-LIKE PROTEIN"/>
    <property type="match status" value="1"/>
</dbReference>
<dbReference type="InterPro" id="IPR037136">
    <property type="entry name" value="RNA3'_phos_cyclase_dom_sf"/>
</dbReference>
<dbReference type="GO" id="GO:0000479">
    <property type="term" value="P:endonucleolytic cleavage of tricistronic rRNA transcript (SSU-rRNA, 5.8S rRNA, LSU-rRNA)"/>
    <property type="evidence" value="ECO:0007669"/>
    <property type="project" value="TreeGrafter"/>
</dbReference>
<name>A0A8J5NCR7_HOMAM</name>
<dbReference type="GO" id="GO:0005730">
    <property type="term" value="C:nucleolus"/>
    <property type="evidence" value="ECO:0007669"/>
    <property type="project" value="TreeGrafter"/>
</dbReference>
<protein>
    <submittedName>
        <fullName evidence="3">RNA 3'-terminal phosphate cyclase-like 3</fullName>
    </submittedName>
</protein>